<keyword evidence="1" id="KW-0378">Hydrolase</keyword>
<evidence type="ECO:0000313" key="2">
    <source>
        <dbReference type="Proteomes" id="UP000198706"/>
    </source>
</evidence>
<sequence length="366" mass="39717">MNGMLHEVTSATLSRAERTRTIDSLLLRLEGIERACGEDFPLYSPGLEDRWSVSSGGSWLGGFWAGLWWLRARVTGASSDRDKAIRIGRRLASKLEAPTLNRSMIFWYGLAPGALWFDHLESRQLLDQAGAAMAAAFSRALGCIPLGTDMGGGPEGDRRIAIDTLAPTLRLLARHPQCAVRDLAGQHLQGTLAACGTWRGAYCGSVHCREERVVPEEQAGLWSRGQAWAMLGLVQAAGLYGEPFLTEARRACEYWLETRPEPLPANRLDHPDAGDDPSAAVIAALAMLGLDGQPGQLEPWCEHAERLLAAVVRSRYVTVGGATPGLFGGMRYRTREGEVLVESACSSFFLLAALLVLDGRMGALDF</sequence>
<gene>
    <name evidence="1" type="ORF">SAMN05216186_102294</name>
</gene>
<accession>A0A1G8VNF5</accession>
<dbReference type="InterPro" id="IPR008928">
    <property type="entry name" value="6-hairpin_glycosidase_sf"/>
</dbReference>
<dbReference type="Gene3D" id="1.50.10.10">
    <property type="match status" value="1"/>
</dbReference>
<dbReference type="AlphaFoldDB" id="A0A1G8VNF5"/>
<evidence type="ECO:0000313" key="1">
    <source>
        <dbReference type="EMBL" id="SDJ67447.1"/>
    </source>
</evidence>
<dbReference type="STRING" id="137658.SAMN05216186_102294"/>
<dbReference type="RefSeq" id="WP_084334856.1">
    <property type="nucleotide sequence ID" value="NZ_FNFD01000002.1"/>
</dbReference>
<dbReference type="Proteomes" id="UP000198706">
    <property type="component" value="Unassembled WGS sequence"/>
</dbReference>
<dbReference type="SUPFAM" id="SSF48208">
    <property type="entry name" value="Six-hairpin glycosidases"/>
    <property type="match status" value="1"/>
</dbReference>
<dbReference type="EMBL" id="FNFD01000002">
    <property type="protein sequence ID" value="SDJ67447.1"/>
    <property type="molecule type" value="Genomic_DNA"/>
</dbReference>
<name>A0A1G8VNF5_9PSED</name>
<dbReference type="InterPro" id="IPR012341">
    <property type="entry name" value="6hp_glycosidase-like_sf"/>
</dbReference>
<protein>
    <submittedName>
        <fullName evidence="1">Unsaturated chondroitin disaccharide hydrolase</fullName>
    </submittedName>
</protein>
<reference evidence="1 2" key="1">
    <citation type="submission" date="2016-10" db="EMBL/GenBank/DDBJ databases">
        <authorList>
            <person name="de Groot N.N."/>
        </authorList>
    </citation>
    <scope>NUCLEOTIDE SEQUENCE [LARGE SCALE GENOMIC DNA]</scope>
    <source>
        <strain evidence="1 2">JCM 21544</strain>
    </source>
</reference>
<proteinExistence type="predicted"/>
<organism evidence="1 2">
    <name type="scientific">Pseudomonas indica</name>
    <dbReference type="NCBI Taxonomy" id="137658"/>
    <lineage>
        <taxon>Bacteria</taxon>
        <taxon>Pseudomonadati</taxon>
        <taxon>Pseudomonadota</taxon>
        <taxon>Gammaproteobacteria</taxon>
        <taxon>Pseudomonadales</taxon>
        <taxon>Pseudomonadaceae</taxon>
        <taxon>Pseudomonas</taxon>
    </lineage>
</organism>
<dbReference type="GO" id="GO:0016787">
    <property type="term" value="F:hydrolase activity"/>
    <property type="evidence" value="ECO:0007669"/>
    <property type="project" value="UniProtKB-KW"/>
</dbReference>
<dbReference type="GO" id="GO:0005975">
    <property type="term" value="P:carbohydrate metabolic process"/>
    <property type="evidence" value="ECO:0007669"/>
    <property type="project" value="InterPro"/>
</dbReference>
<keyword evidence="2" id="KW-1185">Reference proteome</keyword>